<evidence type="ECO:0000259" key="2">
    <source>
        <dbReference type="PROSITE" id="PS50141"/>
    </source>
</evidence>
<evidence type="ECO:0000256" key="1">
    <source>
        <dbReference type="SAM" id="MobiDB-lite"/>
    </source>
</evidence>
<dbReference type="PANTHER" id="PTHR47803">
    <property type="entry name" value="TRNA-SPECIFIC ADENOSINE DEAMINASE 1"/>
    <property type="match status" value="1"/>
</dbReference>
<dbReference type="Pfam" id="PF02137">
    <property type="entry name" value="A_deamin"/>
    <property type="match status" value="2"/>
</dbReference>
<reference evidence="4" key="1">
    <citation type="journal article" date="2017" name="Nat. Microbiol.">
        <title>Global analysis of biosynthetic gene clusters reveals vast potential of secondary metabolite production in Penicillium species.</title>
        <authorList>
            <person name="Nielsen J.C."/>
            <person name="Grijseels S."/>
            <person name="Prigent S."/>
            <person name="Ji B."/>
            <person name="Dainat J."/>
            <person name="Nielsen K.F."/>
            <person name="Frisvad J.C."/>
            <person name="Workman M."/>
            <person name="Nielsen J."/>
        </authorList>
    </citation>
    <scope>NUCLEOTIDE SEQUENCE [LARGE SCALE GENOMIC DNA]</scope>
    <source>
        <strain evidence="4">IBT 24891</strain>
    </source>
</reference>
<dbReference type="SMART" id="SM00552">
    <property type="entry name" value="ADEAMc"/>
    <property type="match status" value="1"/>
</dbReference>
<comment type="caution">
    <text evidence="3">The sequence shown here is derived from an EMBL/GenBank/DDBJ whole genome shotgun (WGS) entry which is preliminary data.</text>
</comment>
<feature type="domain" description="A to I editase" evidence="2">
    <location>
        <begin position="64"/>
        <end position="293"/>
    </location>
</feature>
<dbReference type="PANTHER" id="PTHR47803:SF1">
    <property type="entry name" value="TRNA-SPECIFIC ADENOSINE DEAMINASE 1"/>
    <property type="match status" value="1"/>
</dbReference>
<feature type="compositionally biased region" description="Basic and acidic residues" evidence="1">
    <location>
        <begin position="121"/>
        <end position="131"/>
    </location>
</feature>
<evidence type="ECO:0000313" key="3">
    <source>
        <dbReference type="EMBL" id="OQE25211.1"/>
    </source>
</evidence>
<dbReference type="PROSITE" id="PS50141">
    <property type="entry name" value="A_DEAMIN_EDITASE"/>
    <property type="match status" value="1"/>
</dbReference>
<name>A0A1V6TG28_9EURO</name>
<dbReference type="GO" id="GO:0003723">
    <property type="term" value="F:RNA binding"/>
    <property type="evidence" value="ECO:0007669"/>
    <property type="project" value="InterPro"/>
</dbReference>
<sequence length="542" mass="59880">MPESGETASLPSRIASLVHAHFDALPTRSKPSTFPDGTREWIPMTGIVAVTGENTASERLHCITVTSGAKCLSASHIPRCRGLVLHDCHAEILAIRAFNYWLLTECHGLLTEEQISKERFDPEHHKRDSASEHNIPASPFIRRRVSNNKAHDDEDPESKKWPPFELQPDIKLYMYCTCAPCGDASMELCMASQQDATPWEITQEKTNDADSEENMLDGRAHFSRLGVVRRKPARMDAESTRSKSCSDKLALRQVSSLLSFETSRLIAPTKNAYLAGLILPEDEITRSGCERSFGENGRMKALVGKSWPNNNMPLGESTIGYRFHPFNVLAVSSEQIKAQWLFAKMKSIPPLPSNGPEGVKSVTVSKKNRPGNVSAIWTAAPSYTHSCAALSDTGCKTLPALNRTKTGLYENIINGVKQGNRANVPLARGASSLSRAKLWALLRNIVQPNVCNSITGSLQQDLPVLGEDACVGDRSLDALRHKVQHATTYDEMKRDRSDPTKSDQFRAETINEAKAVLKGWLSNSGDEGWGLDVLIDPQKRKR</sequence>
<dbReference type="AlphaFoldDB" id="A0A1V6TG28"/>
<dbReference type="GO" id="GO:0043829">
    <property type="term" value="F:tRNA-specific adenosine-37 deaminase activity"/>
    <property type="evidence" value="ECO:0007669"/>
    <property type="project" value="TreeGrafter"/>
</dbReference>
<feature type="region of interest" description="Disordered" evidence="1">
    <location>
        <begin position="121"/>
        <end position="143"/>
    </location>
</feature>
<dbReference type="STRING" id="303698.A0A1V6TG28"/>
<dbReference type="EMBL" id="MLKD01000006">
    <property type="protein sequence ID" value="OQE25211.1"/>
    <property type="molecule type" value="Genomic_DNA"/>
</dbReference>
<proteinExistence type="predicted"/>
<keyword evidence="4" id="KW-1185">Reference proteome</keyword>
<organism evidence="3 4">
    <name type="scientific">Penicillium steckii</name>
    <dbReference type="NCBI Taxonomy" id="303698"/>
    <lineage>
        <taxon>Eukaryota</taxon>
        <taxon>Fungi</taxon>
        <taxon>Dikarya</taxon>
        <taxon>Ascomycota</taxon>
        <taxon>Pezizomycotina</taxon>
        <taxon>Eurotiomycetes</taxon>
        <taxon>Eurotiomycetidae</taxon>
        <taxon>Eurotiales</taxon>
        <taxon>Aspergillaceae</taxon>
        <taxon>Penicillium</taxon>
    </lineage>
</organism>
<gene>
    <name evidence="3" type="ORF">PENSTE_c006G08807</name>
</gene>
<protein>
    <recommendedName>
        <fullName evidence="2">A to I editase domain-containing protein</fullName>
    </recommendedName>
</protein>
<dbReference type="OrthoDB" id="10268011at2759"/>
<dbReference type="InterPro" id="IPR042935">
    <property type="entry name" value="Tad1"/>
</dbReference>
<dbReference type="InterPro" id="IPR002466">
    <property type="entry name" value="A_deamin"/>
</dbReference>
<dbReference type="GO" id="GO:0002100">
    <property type="term" value="P:tRNA wobble adenosine to inosine editing"/>
    <property type="evidence" value="ECO:0007669"/>
    <property type="project" value="InterPro"/>
</dbReference>
<evidence type="ECO:0000313" key="4">
    <source>
        <dbReference type="Proteomes" id="UP000191285"/>
    </source>
</evidence>
<dbReference type="Proteomes" id="UP000191285">
    <property type="component" value="Unassembled WGS sequence"/>
</dbReference>
<accession>A0A1V6TG28</accession>